<organism evidence="1 2">
    <name type="scientific">Solanum verrucosum</name>
    <dbReference type="NCBI Taxonomy" id="315347"/>
    <lineage>
        <taxon>Eukaryota</taxon>
        <taxon>Viridiplantae</taxon>
        <taxon>Streptophyta</taxon>
        <taxon>Embryophyta</taxon>
        <taxon>Tracheophyta</taxon>
        <taxon>Spermatophyta</taxon>
        <taxon>Magnoliopsida</taxon>
        <taxon>eudicotyledons</taxon>
        <taxon>Gunneridae</taxon>
        <taxon>Pentapetalae</taxon>
        <taxon>asterids</taxon>
        <taxon>lamiids</taxon>
        <taxon>Solanales</taxon>
        <taxon>Solanaceae</taxon>
        <taxon>Solanoideae</taxon>
        <taxon>Solaneae</taxon>
        <taxon>Solanum</taxon>
    </lineage>
</organism>
<keyword evidence="2" id="KW-1185">Reference proteome</keyword>
<dbReference type="PANTHER" id="PTHR33233">
    <property type="entry name" value="ENDONUCLEASE/EXONUCLEASE/PHOSPHATASE"/>
    <property type="match status" value="1"/>
</dbReference>
<protein>
    <submittedName>
        <fullName evidence="1">Uncharacterized protein</fullName>
    </submittedName>
</protein>
<proteinExistence type="predicted"/>
<gene>
    <name evidence="1" type="ORF">MTR67_012692</name>
</gene>
<reference evidence="1" key="1">
    <citation type="submission" date="2023-08" db="EMBL/GenBank/DDBJ databases">
        <title>A de novo genome assembly of Solanum verrucosum Schlechtendal, a Mexican diploid species geographically isolated from the other diploid A-genome species in potato relatives.</title>
        <authorList>
            <person name="Hosaka K."/>
        </authorList>
    </citation>
    <scope>NUCLEOTIDE SEQUENCE</scope>
    <source>
        <tissue evidence="1">Young leaves</tissue>
    </source>
</reference>
<name>A0AAF0QAA3_SOLVR</name>
<evidence type="ECO:0000313" key="2">
    <source>
        <dbReference type="Proteomes" id="UP001234989"/>
    </source>
</evidence>
<dbReference type="EMBL" id="CP133614">
    <property type="protein sequence ID" value="WMV19307.1"/>
    <property type="molecule type" value="Genomic_DNA"/>
</dbReference>
<evidence type="ECO:0000313" key="1">
    <source>
        <dbReference type="EMBL" id="WMV19307.1"/>
    </source>
</evidence>
<dbReference type="PANTHER" id="PTHR33233:SF17">
    <property type="entry name" value="DUF4283 DOMAIN-CONTAINING PROTEIN"/>
    <property type="match status" value="1"/>
</dbReference>
<dbReference type="AlphaFoldDB" id="A0AAF0QAA3"/>
<sequence length="242" mass="27930">MGRRRKRVAHQWQAKPKEELELQREKQLELIHEISIEEIDAAIKDMPKDKSPGIDGYPIEFFTTHWGLVKEEPAEKWANFFDNNRMFAKGMNLSNINLVVKKGEKVIELNKDETDKETENWKQELILYVVGDSPILILLQLKGILHSRISSGLGASLYADECTTKMDRISYARVFVEMDVARELPKIQDGRVDTGNKDNVETNEEACSEEAKIWTQFRNMAQLAHMVIRGVEEMALEEKILN</sequence>
<dbReference type="Proteomes" id="UP001234989">
    <property type="component" value="Chromosome 3"/>
</dbReference>
<accession>A0AAF0QAA3</accession>